<dbReference type="eggNOG" id="COG3144">
    <property type="taxonomic scope" value="Bacteria"/>
</dbReference>
<dbReference type="Pfam" id="PF02120">
    <property type="entry name" value="Flg_hook"/>
    <property type="match status" value="1"/>
</dbReference>
<feature type="region of interest" description="Disordered" evidence="1">
    <location>
        <begin position="562"/>
        <end position="582"/>
    </location>
</feature>
<proteinExistence type="predicted"/>
<dbReference type="STRING" id="679201.HMPREF9334_02119"/>
<name>G5GS87_9FIRM</name>
<dbReference type="AlphaFoldDB" id="G5GS87"/>
<evidence type="ECO:0000259" key="2">
    <source>
        <dbReference type="Pfam" id="PF02120"/>
    </source>
</evidence>
<dbReference type="InterPro" id="IPR021136">
    <property type="entry name" value="Flagellar_hook_control-like_C"/>
</dbReference>
<keyword evidence="4" id="KW-1185">Reference proteome</keyword>
<protein>
    <recommendedName>
        <fullName evidence="2">Flagellar hook-length control protein-like C-terminal domain-containing protein</fullName>
    </recommendedName>
</protein>
<feature type="compositionally biased region" description="Polar residues" evidence="1">
    <location>
        <begin position="387"/>
        <end position="409"/>
    </location>
</feature>
<dbReference type="CDD" id="cd17470">
    <property type="entry name" value="T3SS_Flik_C"/>
    <property type="match status" value="1"/>
</dbReference>
<dbReference type="EMBL" id="ACZM01000019">
    <property type="protein sequence ID" value="EHG18980.1"/>
    <property type="molecule type" value="Genomic_DNA"/>
</dbReference>
<gene>
    <name evidence="3" type="ORF">HMPREF9334_02119</name>
</gene>
<evidence type="ECO:0000313" key="4">
    <source>
        <dbReference type="Proteomes" id="UP000004129"/>
    </source>
</evidence>
<reference evidence="3 4" key="1">
    <citation type="submission" date="2011-08" db="EMBL/GenBank/DDBJ databases">
        <title>The Genome Sequence of Selenomonas infelix ATCC 43532.</title>
        <authorList>
            <consortium name="The Broad Institute Genome Sequencing Platform"/>
            <person name="Earl A."/>
            <person name="Ward D."/>
            <person name="Feldgarden M."/>
            <person name="Gevers D."/>
            <person name="Izard J."/>
            <person name="Blanton J.M."/>
            <person name="Baranova O.V."/>
            <person name="Dewhirst F.E."/>
            <person name="Young S.K."/>
            <person name="Zeng Q."/>
            <person name="Gargeya S."/>
            <person name="Fitzgerald M."/>
            <person name="Haas B."/>
            <person name="Abouelleil A."/>
            <person name="Alvarado L."/>
            <person name="Arachchi H.M."/>
            <person name="Berlin A."/>
            <person name="Brown A."/>
            <person name="Chapman S.B."/>
            <person name="Chen Z."/>
            <person name="Dunbar C."/>
            <person name="Freedman E."/>
            <person name="Gearin G."/>
            <person name="Gellesch M."/>
            <person name="Goldberg J."/>
            <person name="Griggs A."/>
            <person name="Gujja S."/>
            <person name="Heiman D."/>
            <person name="Howarth C."/>
            <person name="Larson L."/>
            <person name="Lui A."/>
            <person name="MacDonald P.J.P."/>
            <person name="Montmayeur A."/>
            <person name="Murphy C."/>
            <person name="Neiman D."/>
            <person name="Pearson M."/>
            <person name="Priest M."/>
            <person name="Roberts A."/>
            <person name="Saif S."/>
            <person name="Shea T."/>
            <person name="Shenoy N."/>
            <person name="Sisk P."/>
            <person name="Stolte C."/>
            <person name="Sykes S."/>
            <person name="Wortman J."/>
            <person name="Nusbaum C."/>
            <person name="Birren B."/>
        </authorList>
    </citation>
    <scope>NUCLEOTIDE SEQUENCE [LARGE SCALE GENOMIC DNA]</scope>
    <source>
        <strain evidence="3 4">ATCC 43532</strain>
    </source>
</reference>
<feature type="region of interest" description="Disordered" evidence="1">
    <location>
        <begin position="69"/>
        <end position="90"/>
    </location>
</feature>
<accession>G5GS87</accession>
<dbReference type="RefSeq" id="WP_006693553.1">
    <property type="nucleotide sequence ID" value="NZ_JH376800.1"/>
</dbReference>
<feature type="compositionally biased region" description="Polar residues" evidence="1">
    <location>
        <begin position="523"/>
        <end position="543"/>
    </location>
</feature>
<feature type="region of interest" description="Disordered" evidence="1">
    <location>
        <begin position="1"/>
        <end position="44"/>
    </location>
</feature>
<feature type="compositionally biased region" description="Polar residues" evidence="1">
    <location>
        <begin position="351"/>
        <end position="374"/>
    </location>
</feature>
<feature type="region of interest" description="Disordered" evidence="1">
    <location>
        <begin position="387"/>
        <end position="426"/>
    </location>
</feature>
<comment type="caution">
    <text evidence="3">The sequence shown here is derived from an EMBL/GenBank/DDBJ whole genome shotgun (WGS) entry which is preliminary data.</text>
</comment>
<feature type="region of interest" description="Disordered" evidence="1">
    <location>
        <begin position="349"/>
        <end position="374"/>
    </location>
</feature>
<feature type="region of interest" description="Disordered" evidence="1">
    <location>
        <begin position="522"/>
        <end position="543"/>
    </location>
</feature>
<feature type="compositionally biased region" description="Polar residues" evidence="1">
    <location>
        <begin position="28"/>
        <end position="44"/>
    </location>
</feature>
<evidence type="ECO:0000313" key="3">
    <source>
        <dbReference type="EMBL" id="EHG18980.1"/>
    </source>
</evidence>
<feature type="domain" description="Flagellar hook-length control protein-like C-terminal" evidence="2">
    <location>
        <begin position="448"/>
        <end position="517"/>
    </location>
</feature>
<evidence type="ECO:0000256" key="1">
    <source>
        <dbReference type="SAM" id="MobiDB-lite"/>
    </source>
</evidence>
<sequence length="582" mass="61120">MNANNLMAVSPTDGISAGTGVPKGCSGSVENRAQTASGKNSFSDTFGALQKGMGADAAKTEMREAPVKTAQTKVPQTGSTVPSQDTQDVTAKTPKVVDPQTNGTEKKMPTADDTAVQNKVAAALAALVNTDAALPNTDVNEGLDAALTEILERYGLTADQLSDTKLKNAVQNLLQTLPEDAAKSRNLLLALEGQPLTQENAASTLDALAQKIGAEGLPTPVQNADAPILRLAALDTPLSTQLRAAVNTEVSAAGENMPAITADTYPVPPVAENTTQRSIVNTSLLAAEQNTQMTAETVAAPLLRAQAEPASSGTRSAADLVGNQLTVDADVDAANPLTVLAQRTMRHDTMQGDSTGQQSSAQGEQQPPANGQQDVRMASSMTFEIPSRTTETVPQPAQPIAAQTGTSPLPMQDVNAPAPAQEAQRPQPDYEIPRQIVEQARLLRTLNDTQMVIRLRPEHLGELTLRVSVGSNGAVQASFHSDNAQVRNVIENSLVQLRQELNNQGLKIDRVGVYAGLADGQMPQGQGQEAWQQSSNRQGGAQQVYASGDADDYLDEVEGLTSAVAQERTDGSVGTDGVDYRV</sequence>
<organism evidence="3 4">
    <name type="scientific">Selenomonas infelix ATCC 43532</name>
    <dbReference type="NCBI Taxonomy" id="679201"/>
    <lineage>
        <taxon>Bacteria</taxon>
        <taxon>Bacillati</taxon>
        <taxon>Bacillota</taxon>
        <taxon>Negativicutes</taxon>
        <taxon>Selenomonadales</taxon>
        <taxon>Selenomonadaceae</taxon>
        <taxon>Selenomonas</taxon>
    </lineage>
</organism>
<dbReference type="Gene3D" id="3.30.750.140">
    <property type="match status" value="1"/>
</dbReference>
<dbReference type="OrthoDB" id="1676929at2"/>
<dbReference type="InterPro" id="IPR038610">
    <property type="entry name" value="FliK-like_C_sf"/>
</dbReference>
<dbReference type="HOGENOM" id="CLU_469201_0_0_9"/>
<feature type="compositionally biased region" description="Low complexity" evidence="1">
    <location>
        <begin position="416"/>
        <end position="426"/>
    </location>
</feature>
<dbReference type="PATRIC" id="fig|679201.3.peg.2139"/>
<dbReference type="Proteomes" id="UP000004129">
    <property type="component" value="Unassembled WGS sequence"/>
</dbReference>